<dbReference type="RefSeq" id="WP_248734153.1">
    <property type="nucleotide sequence ID" value="NZ_CALBWS010000003.1"/>
</dbReference>
<sequence length="114" mass="13077">MATLYNDRFFVVIDILTEKPLDVIVYDPIAIPPKKGEIVMGTLIPLGGGLFFPIVDFYHFDYEAREAMASCLHHHYDEYLKNSTIQEAFIHVLSVMLQIESIIFIDNQEKSPSK</sequence>
<dbReference type="EMBL" id="CALBWS010000003">
    <property type="protein sequence ID" value="CAH2713823.1"/>
    <property type="molecule type" value="Genomic_DNA"/>
</dbReference>
<accession>A0ABN8KK55</accession>
<reference evidence="1" key="1">
    <citation type="submission" date="2022-04" db="EMBL/GenBank/DDBJ databases">
        <authorList>
            <person name="Criscuolo A."/>
        </authorList>
    </citation>
    <scope>NUCLEOTIDE SEQUENCE</scope>
    <source>
        <strain evidence="1">CIP111895</strain>
    </source>
</reference>
<comment type="caution">
    <text evidence="1">The sequence shown here is derived from an EMBL/GenBank/DDBJ whole genome shotgun (WGS) entry which is preliminary data.</text>
</comment>
<organism evidence="1 2">
    <name type="scientific">Neobacillus rhizosphaerae</name>
    <dbReference type="NCBI Taxonomy" id="2880965"/>
    <lineage>
        <taxon>Bacteria</taxon>
        <taxon>Bacillati</taxon>
        <taxon>Bacillota</taxon>
        <taxon>Bacilli</taxon>
        <taxon>Bacillales</taxon>
        <taxon>Bacillaceae</taxon>
        <taxon>Neobacillus</taxon>
    </lineage>
</organism>
<dbReference type="Proteomes" id="UP000838308">
    <property type="component" value="Unassembled WGS sequence"/>
</dbReference>
<proteinExistence type="predicted"/>
<protein>
    <submittedName>
        <fullName evidence="1">Uncharacterized protein</fullName>
    </submittedName>
</protein>
<gene>
    <name evidence="1" type="ORF">BACCIP111895_00977</name>
</gene>
<keyword evidence="2" id="KW-1185">Reference proteome</keyword>
<name>A0ABN8KK55_9BACI</name>
<evidence type="ECO:0000313" key="1">
    <source>
        <dbReference type="EMBL" id="CAH2713823.1"/>
    </source>
</evidence>
<evidence type="ECO:0000313" key="2">
    <source>
        <dbReference type="Proteomes" id="UP000838308"/>
    </source>
</evidence>